<dbReference type="CDD" id="cd06137">
    <property type="entry name" value="DEDDh_RNase"/>
    <property type="match status" value="1"/>
</dbReference>
<evidence type="ECO:0000256" key="2">
    <source>
        <dbReference type="ARBA" id="ARBA00022722"/>
    </source>
</evidence>
<evidence type="ECO:0000256" key="4">
    <source>
        <dbReference type="ARBA" id="ARBA00022839"/>
    </source>
</evidence>
<evidence type="ECO:0000259" key="7">
    <source>
        <dbReference type="SMART" id="SM00479"/>
    </source>
</evidence>
<dbReference type="PANTHER" id="PTHR12801:SF45">
    <property type="entry name" value="RNA EXONUCLEASE 4"/>
    <property type="match status" value="1"/>
</dbReference>
<dbReference type="GO" id="GO:0003676">
    <property type="term" value="F:nucleic acid binding"/>
    <property type="evidence" value="ECO:0007669"/>
    <property type="project" value="InterPro"/>
</dbReference>
<comment type="caution">
    <text evidence="8">The sequence shown here is derived from an EMBL/GenBank/DDBJ whole genome shotgun (WGS) entry which is preliminary data.</text>
</comment>
<sequence length="616" mass="71873">MSSATHQKGEDRENIPLGTHRLGKIDPPLWYRRIKKPANVAAPCWERRTTRANPHANPQTTEGHTRPKDPNLGPFPDLPRIVWTEDYWTRLWDRVIIPEAKRGYQMEQMSSSNKERCQQCRLPMWGKRRQELLKTDSKIRQPANAEERRAAEKADEPKVGEVKEFIFDELTDEFTGKILWTAESIAKWRKRRAAKERKREVQYGCWGHLGKPMGKWQRFSCCGRNIFSRPCHQFKEHKIVDDEVAWKRNWELHEAPGFPLDYRYAVALDCEMGITDLGEQELIRVSAVDYFTGEILLDKLVFPKVRMFHTNLRFSGVNWNILYAAKNAGKALDGRDAAREQLFRYIGPNTVLVLHGGRADLLALRIIHHCIVDTMRFAEASLQENAKECLGRDIQQGEGHDSLEDALACRDIAHHYIKNLPFDHIYGPKYGQMWRGKILALEKPMKNGKVDPEWRPPPSKDRVPYLSSYRPFEPWVLQEERLKAENLSADEVAAREWEQQGWEWPGRLISYMDCYQYRDDCPTPHHDKRWGRPEDSWSNINPDWTPVPYDEAWDEPKGGCDEAQHDWTPIPHDGTWDEPKGGWNGQPEPDWGSRRQDEPEDDWPEQPQSNCGTDGW</sequence>
<evidence type="ECO:0000313" key="9">
    <source>
        <dbReference type="Proteomes" id="UP001150879"/>
    </source>
</evidence>
<feature type="region of interest" description="Disordered" evidence="6">
    <location>
        <begin position="136"/>
        <end position="155"/>
    </location>
</feature>
<keyword evidence="9" id="KW-1185">Reference proteome</keyword>
<dbReference type="Proteomes" id="UP001150879">
    <property type="component" value="Unassembled WGS sequence"/>
</dbReference>
<keyword evidence="2" id="KW-0540">Nuclease</keyword>
<dbReference type="InterPro" id="IPR013520">
    <property type="entry name" value="Ribonucl_H"/>
</dbReference>
<dbReference type="GO" id="GO:0005634">
    <property type="term" value="C:nucleus"/>
    <property type="evidence" value="ECO:0007669"/>
    <property type="project" value="TreeGrafter"/>
</dbReference>
<evidence type="ECO:0000256" key="5">
    <source>
        <dbReference type="ARBA" id="ARBA00025599"/>
    </source>
</evidence>
<organism evidence="8 9">
    <name type="scientific">Penicillium cf. griseofulvum</name>
    <dbReference type="NCBI Taxonomy" id="2972120"/>
    <lineage>
        <taxon>Eukaryota</taxon>
        <taxon>Fungi</taxon>
        <taxon>Dikarya</taxon>
        <taxon>Ascomycota</taxon>
        <taxon>Pezizomycotina</taxon>
        <taxon>Eurotiomycetes</taxon>
        <taxon>Eurotiomycetidae</taxon>
        <taxon>Eurotiales</taxon>
        <taxon>Aspergillaceae</taxon>
        <taxon>Penicillium</taxon>
    </lineage>
</organism>
<evidence type="ECO:0000313" key="8">
    <source>
        <dbReference type="EMBL" id="KAJ5206400.1"/>
    </source>
</evidence>
<feature type="region of interest" description="Disordered" evidence="6">
    <location>
        <begin position="44"/>
        <end position="76"/>
    </location>
</feature>
<dbReference type="EMBL" id="JAPQKP010000002">
    <property type="protein sequence ID" value="KAJ5206400.1"/>
    <property type="molecule type" value="Genomic_DNA"/>
</dbReference>
<comment type="function">
    <text evidence="5">Exoribonuclease involved in ribosome biosynthesis. Involved in the processing of ITS1, the internal transcribed spacer localized between the 18S and 5.8S rRNAs.</text>
</comment>
<dbReference type="SMART" id="SM00479">
    <property type="entry name" value="EXOIII"/>
    <property type="match status" value="1"/>
</dbReference>
<keyword evidence="1" id="KW-0698">rRNA processing</keyword>
<dbReference type="InterPro" id="IPR036397">
    <property type="entry name" value="RNaseH_sf"/>
</dbReference>
<dbReference type="GO" id="GO:0006364">
    <property type="term" value="P:rRNA processing"/>
    <property type="evidence" value="ECO:0007669"/>
    <property type="project" value="UniProtKB-KW"/>
</dbReference>
<dbReference type="InterPro" id="IPR012337">
    <property type="entry name" value="RNaseH-like_sf"/>
</dbReference>
<evidence type="ECO:0000256" key="6">
    <source>
        <dbReference type="SAM" id="MobiDB-lite"/>
    </source>
</evidence>
<evidence type="ECO:0000256" key="3">
    <source>
        <dbReference type="ARBA" id="ARBA00022801"/>
    </source>
</evidence>
<name>A0A9W9MS44_9EURO</name>
<dbReference type="GO" id="GO:0004527">
    <property type="term" value="F:exonuclease activity"/>
    <property type="evidence" value="ECO:0007669"/>
    <property type="project" value="UniProtKB-KW"/>
</dbReference>
<feature type="region of interest" description="Disordered" evidence="6">
    <location>
        <begin position="1"/>
        <end position="20"/>
    </location>
</feature>
<dbReference type="InterPro" id="IPR047021">
    <property type="entry name" value="REXO1/3/4-like"/>
</dbReference>
<evidence type="ECO:0000256" key="1">
    <source>
        <dbReference type="ARBA" id="ARBA00022552"/>
    </source>
</evidence>
<proteinExistence type="predicted"/>
<gene>
    <name evidence="8" type="ORF">N7472_002848</name>
</gene>
<feature type="compositionally biased region" description="Polar residues" evidence="6">
    <location>
        <begin position="606"/>
        <end position="616"/>
    </location>
</feature>
<feature type="compositionally biased region" description="Basic and acidic residues" evidence="6">
    <location>
        <begin position="554"/>
        <end position="565"/>
    </location>
</feature>
<reference evidence="8" key="1">
    <citation type="submission" date="2022-11" db="EMBL/GenBank/DDBJ databases">
        <authorList>
            <person name="Petersen C."/>
        </authorList>
    </citation>
    <scope>NUCLEOTIDE SEQUENCE</scope>
    <source>
        <strain evidence="8">IBT 16849</strain>
    </source>
</reference>
<accession>A0A9W9MS44</accession>
<dbReference type="Gene3D" id="3.30.420.10">
    <property type="entry name" value="Ribonuclease H-like superfamily/Ribonuclease H"/>
    <property type="match status" value="1"/>
</dbReference>
<dbReference type="AlphaFoldDB" id="A0A9W9MS44"/>
<keyword evidence="3" id="KW-0378">Hydrolase</keyword>
<feature type="region of interest" description="Disordered" evidence="6">
    <location>
        <begin position="552"/>
        <end position="616"/>
    </location>
</feature>
<dbReference type="PANTHER" id="PTHR12801">
    <property type="entry name" value="RNA EXONUCLEASE REXO1 / RECO3 FAMILY MEMBER-RELATED"/>
    <property type="match status" value="1"/>
</dbReference>
<dbReference type="GO" id="GO:0000027">
    <property type="term" value="P:ribosomal large subunit assembly"/>
    <property type="evidence" value="ECO:0007669"/>
    <property type="project" value="TreeGrafter"/>
</dbReference>
<reference evidence="8" key="2">
    <citation type="journal article" date="2023" name="IMA Fungus">
        <title>Comparative genomic study of the Penicillium genus elucidates a diverse pangenome and 15 lateral gene transfer events.</title>
        <authorList>
            <person name="Petersen C."/>
            <person name="Sorensen T."/>
            <person name="Nielsen M.R."/>
            <person name="Sondergaard T.E."/>
            <person name="Sorensen J.L."/>
            <person name="Fitzpatrick D.A."/>
            <person name="Frisvad J.C."/>
            <person name="Nielsen K.L."/>
        </authorList>
    </citation>
    <scope>NUCLEOTIDE SEQUENCE</scope>
    <source>
        <strain evidence="8">IBT 16849</strain>
    </source>
</reference>
<keyword evidence="4" id="KW-0269">Exonuclease</keyword>
<dbReference type="SUPFAM" id="SSF53098">
    <property type="entry name" value="Ribonuclease H-like"/>
    <property type="match status" value="1"/>
</dbReference>
<feature type="domain" description="Exonuclease" evidence="7">
    <location>
        <begin position="264"/>
        <end position="422"/>
    </location>
</feature>
<protein>
    <recommendedName>
        <fullName evidence="7">Exonuclease domain-containing protein</fullName>
    </recommendedName>
</protein>